<dbReference type="InterPro" id="IPR011256">
    <property type="entry name" value="Reg_factor_effector_dom_sf"/>
</dbReference>
<sequence length="359" mass="38724">MLVSRGLPLLLALLSLAYLPVHSFLPALTATRTPPSSLAATSPSASRDLRLLLSRAPLEKKQALLSELMALRQSRSEDPEPFNSFVDGFLEELDAQPSPPSLVMSLPLRLPSYRVNLEKLRLLLRLSSPDVVADPVQRRNNLAQTLANLRSSPSVSKLYREARRGGRATSMSAMLARTPEGLESPRYRVVAERGSYEVREYEGYACVSTEERGPRAFGTLAGYIFGRNEEARALAMTTPVLMRAPSSPGPAMSFVLPSSLWNSTALPADAPTPLGGADVTPALVPPRTVAALWFGGLAGPAEVKARKRQLAGLLEGEGGLEVAGGEGMVVASYNDPFTSPWKRRNEILQEVRVIGDGVL</sequence>
<keyword evidence="2" id="KW-0732">Signal</keyword>
<feature type="chain" id="PRO_5045598333" evidence="2">
    <location>
        <begin position="24"/>
        <end position="359"/>
    </location>
</feature>
<accession>A0ABQ6MJN1</accession>
<reference evidence="3 4" key="1">
    <citation type="journal article" date="2023" name="Commun. Biol.">
        <title>Genome analysis of Parmales, the sister group of diatoms, reveals the evolutionary specialization of diatoms from phago-mixotrophs to photoautotrophs.</title>
        <authorList>
            <person name="Ban H."/>
            <person name="Sato S."/>
            <person name="Yoshikawa S."/>
            <person name="Yamada K."/>
            <person name="Nakamura Y."/>
            <person name="Ichinomiya M."/>
            <person name="Sato N."/>
            <person name="Blanc-Mathieu R."/>
            <person name="Endo H."/>
            <person name="Kuwata A."/>
            <person name="Ogata H."/>
        </authorList>
    </citation>
    <scope>NUCLEOTIDE SEQUENCE [LARGE SCALE GENOMIC DNA]</scope>
</reference>
<dbReference type="SUPFAM" id="SSF55136">
    <property type="entry name" value="Probable bacterial effector-binding domain"/>
    <property type="match status" value="1"/>
</dbReference>
<gene>
    <name evidence="3" type="ORF">TeGR_g7770</name>
</gene>
<organism evidence="3 4">
    <name type="scientific">Tetraparma gracilis</name>
    <dbReference type="NCBI Taxonomy" id="2962635"/>
    <lineage>
        <taxon>Eukaryota</taxon>
        <taxon>Sar</taxon>
        <taxon>Stramenopiles</taxon>
        <taxon>Ochrophyta</taxon>
        <taxon>Bolidophyceae</taxon>
        <taxon>Parmales</taxon>
        <taxon>Triparmaceae</taxon>
        <taxon>Tetraparma</taxon>
    </lineage>
</organism>
<comment type="similarity">
    <text evidence="1">Belongs to the HEBP family.</text>
</comment>
<protein>
    <submittedName>
        <fullName evidence="3">Uncharacterized protein</fullName>
    </submittedName>
</protein>
<dbReference type="Gene3D" id="3.20.80.10">
    <property type="entry name" value="Regulatory factor, effector binding domain"/>
    <property type="match status" value="1"/>
</dbReference>
<proteinExistence type="inferred from homology"/>
<comment type="caution">
    <text evidence="3">The sequence shown here is derived from an EMBL/GenBank/DDBJ whole genome shotgun (WGS) entry which is preliminary data.</text>
</comment>
<evidence type="ECO:0000313" key="3">
    <source>
        <dbReference type="EMBL" id="GMI27128.1"/>
    </source>
</evidence>
<dbReference type="EMBL" id="BRYB01000295">
    <property type="protein sequence ID" value="GMI27128.1"/>
    <property type="molecule type" value="Genomic_DNA"/>
</dbReference>
<dbReference type="Proteomes" id="UP001165060">
    <property type="component" value="Unassembled WGS sequence"/>
</dbReference>
<dbReference type="Pfam" id="PF04832">
    <property type="entry name" value="SOUL"/>
    <property type="match status" value="1"/>
</dbReference>
<evidence type="ECO:0000256" key="1">
    <source>
        <dbReference type="ARBA" id="ARBA00009817"/>
    </source>
</evidence>
<feature type="signal peptide" evidence="2">
    <location>
        <begin position="1"/>
        <end position="23"/>
    </location>
</feature>
<dbReference type="InterPro" id="IPR006917">
    <property type="entry name" value="SOUL_heme-bd"/>
</dbReference>
<name>A0ABQ6MJN1_9STRA</name>
<evidence type="ECO:0000256" key="2">
    <source>
        <dbReference type="SAM" id="SignalP"/>
    </source>
</evidence>
<evidence type="ECO:0000313" key="4">
    <source>
        <dbReference type="Proteomes" id="UP001165060"/>
    </source>
</evidence>
<keyword evidence="4" id="KW-1185">Reference proteome</keyword>
<dbReference type="PANTHER" id="PTHR11220">
    <property type="entry name" value="HEME-BINDING PROTEIN-RELATED"/>
    <property type="match status" value="1"/>
</dbReference>
<dbReference type="PANTHER" id="PTHR11220:SF58">
    <property type="entry name" value="SOUL HEME-BINDING FAMILY PROTEIN"/>
    <property type="match status" value="1"/>
</dbReference>